<organism evidence="1 2">
    <name type="scientific">Anaplasma phagocytophilum str. ApWI1</name>
    <dbReference type="NCBI Taxonomy" id="1359155"/>
    <lineage>
        <taxon>Bacteria</taxon>
        <taxon>Pseudomonadati</taxon>
        <taxon>Pseudomonadota</taxon>
        <taxon>Alphaproteobacteria</taxon>
        <taxon>Rickettsiales</taxon>
        <taxon>Anaplasmataceae</taxon>
        <taxon>Anaplasma</taxon>
        <taxon>phagocytophilum group</taxon>
    </lineage>
</organism>
<protein>
    <submittedName>
        <fullName evidence="1">Uncharacterized protein</fullName>
    </submittedName>
</protein>
<accession>A0A0F3PXC2</accession>
<proteinExistence type="predicted"/>
<gene>
    <name evidence="1" type="ORF">APHWI1_0114</name>
</gene>
<comment type="caution">
    <text evidence="1">The sequence shown here is derived from an EMBL/GenBank/DDBJ whole genome shotgun (WGS) entry which is preliminary data.</text>
</comment>
<reference evidence="1 2" key="1">
    <citation type="submission" date="2015-01" db="EMBL/GenBank/DDBJ databases">
        <title>Genome Sequencing of Rickettsiales.</title>
        <authorList>
            <person name="Daugherty S.C."/>
            <person name="Su Q."/>
            <person name="Abolude K."/>
            <person name="Beier-Sexton M."/>
            <person name="Carlyon J.A."/>
            <person name="Carter R."/>
            <person name="Day N.P."/>
            <person name="Dumler S.J."/>
            <person name="Dyachenko V."/>
            <person name="Godinez A."/>
            <person name="Kurtti T.J."/>
            <person name="Lichay M."/>
            <person name="Mullins K.E."/>
            <person name="Ott S."/>
            <person name="Pappas-Brown V."/>
            <person name="Paris D.H."/>
            <person name="Patel P."/>
            <person name="Richards A.L."/>
            <person name="Sadzewicz L."/>
            <person name="Sears K."/>
            <person name="Seidman D."/>
            <person name="Sengamalay N."/>
            <person name="Stenos J."/>
            <person name="Tallon L.J."/>
            <person name="Vincent G."/>
            <person name="Fraser C.M."/>
            <person name="Munderloh U."/>
            <person name="Dunning-Hotopp J.C."/>
        </authorList>
    </citation>
    <scope>NUCLEOTIDE SEQUENCE [LARGE SCALE GENOMIC DNA]</scope>
    <source>
        <strain evidence="1 2">ApWI1</strain>
    </source>
</reference>
<name>A0A0F3PXC2_ANAPH</name>
<evidence type="ECO:0000313" key="1">
    <source>
        <dbReference type="EMBL" id="KJV84637.1"/>
    </source>
</evidence>
<evidence type="ECO:0000313" key="2">
    <source>
        <dbReference type="Proteomes" id="UP000033622"/>
    </source>
</evidence>
<dbReference type="Proteomes" id="UP000033622">
    <property type="component" value="Unassembled WGS sequence"/>
</dbReference>
<sequence length="42" mass="4962">MFHLVWDEIRPVLCIMLSRCGQVRCMGRPFCMIFFRAVASLQ</sequence>
<dbReference type="EMBL" id="LAOF01000001">
    <property type="protein sequence ID" value="KJV84637.1"/>
    <property type="molecule type" value="Genomic_DNA"/>
</dbReference>
<dbReference type="PATRIC" id="fig|1359155.3.peg.120"/>
<dbReference type="AlphaFoldDB" id="A0A0F3PXC2"/>